<proteinExistence type="predicted"/>
<reference evidence="4" key="2">
    <citation type="submission" date="2022-06" db="UniProtKB">
        <authorList>
            <consortium name="EnsemblMetazoa"/>
        </authorList>
    </citation>
    <scope>IDENTIFICATION</scope>
    <source>
        <strain evidence="4">p50T (Dazao)</strain>
    </source>
</reference>
<dbReference type="GeneID" id="119630621"/>
<dbReference type="GO" id="GO:0042575">
    <property type="term" value="C:DNA polymerase complex"/>
    <property type="evidence" value="ECO:0007669"/>
    <property type="project" value="UniProtKB-ARBA"/>
</dbReference>
<dbReference type="Pfam" id="PF05380">
    <property type="entry name" value="Peptidase_A17"/>
    <property type="match status" value="1"/>
</dbReference>
<sequence>MDKLELQSTCFENIKTLCTNYRKDSSSRKTEEYLNIRLSSLEEQWRDFEARNALLLLELEDKTIHYFSEDVYNKTKEMYLATKTDLNNRLKYLKQQKHSVNFDLSDISIDYTQDCEDGKSEKIQQLLNKQECNFNAICHALSKIDIIRTSEKWELEDNFNILKSKWESIDKLHWEIDFQLKGSNDHYYRMYSDIEEKYDELRKQLQSKIWSNAHYQQSTPRMELPDFYGNYSKWISFKDLFLETIHNNPTINKAQKMKHLKTKLKGEAESLVQHLSVCAENYNSCWDILVQRYDNRRLQFSSFFNTMMSLPVIHQPDANNLKKMHDVIKECMNGIANIGLDTATWDPMIVHLMLPKLDSTTLNDYMNDIRDHRELQNLQDFLYFLECKFMAYETAKSTKSVKNTTSEKTSHWKPANNKQPVKNFTYDSKKTYNYHATYGKCPNCNGNHVLMQCAKFINMDTAQRNHTVAKLKLCKNCLYSHNNEECKSAKTCKECNMKHHTMLHNVNWKIPANGKNNFGQQASSSQQQASNHLSSDKTEILLTTTLLKIKAYDGTYVKLRALLDQGSQVNLITENAAQVLRLPRKRFAATISGVGSVSGDCRGQLNLSCKSINSEYDFEIQALIMKKLTNNLPNATFEKSNWPHLENLKLADPDFNISRPIDLLLGADVYSDIILNGVLKGSCQSPVAQQTHLGWILCGKMKTFNCHVTLVNFDELTKYWESEEIQNSEDISKDDQCELFYSETVQRAPDGKYIVKMPLRPDLKEKLGSSRPIAVSQFLQLEKRLAKNKKLSTMYKEFIREYADLGHMKLSPHITYADCYLPHHGVLKESSTTTKLRVVFNASQKTSSGHSLNSLLEKGPNLQKDIQSLILKWRTYKFAFTADIEKMYRCVWINDDQQHLQKIIWRDSPEQPLQEYKLCTVTYGTKPAPWLALRTLKQLAIDDGHKYPTAAAEVLENHFFVDDLVSGERSFETAKELQRSLIDLLKGAGMNLRKWSSNYPTLLEDLPKEQISTTNSFDFKIDETSKTLGLTWNTNSDTFHLKWPVKQSTKQLTKRLLLSEISKFYDPLGWLSPVTITAKLLFQKVWTLNIDWDDEIPQNIEKEWQKLKIELPFIRNITLKRWIGETKQDIELLGFCDASEKAYACVIYSRVTNSNGVPVITLLVSRTRVAPIAQKTTLPRLELCGALLLAKLMEKTQKALSEYNLKIQAWCDSQVVLAWLQGDTAKREAYISNRVTKIKRIIPTTQWRYIKSEHNPADCASRGMLPSKLMTFDLWFQGPAFLKKIETDETANYKTYHTNIGCKEKENQETSSNHEKDNWITTLLNKCSSLTKVFRVTAWILRCITNMSAKRKSEAPYLTTTELTTARKNIIKHIQQIQFNQEYKQLLKNENVSKRSAIMKLNPYLDEDKIIRVGGRLQNSNLPAEMKNPIIIPHKGRLTQLLIEYSHLTTLHGGARLTLTYIRQRYWIVGGNRAVKTQLRKCVRCHRFTQTDNHQLMSNLPQQRVTPCRPFTFTGVDYSGYIELKINKGRGVKTSKGYIAIFICMATKAVHIELVSDLGTETFIAAFQRLCARRGTPKHMYSDCGTNFIGAAKVLGQEFKNFKQIMTTEFFDELAKLEVEWHSNAPAWPSAGGLWEAAVKSMKRHLRRVLGDQKLTYEEMSTLLTKIEACLNSRPLCPLTEDPEEFYNCLTPGHFITGGAIMTLPLSDYTDVHIGVRRRWQLVEQMLQQYWKNWSNEYLTQLQTRSKWNKPTKNINVGDIVLVKDNNLPPGKWALGRVLETHPGSDGYVRVTTIKTRTGVTKRPVTKLSPLPLASEIENQGDPTTKEEQSRVKLDYEIASTTFDNSVNKIVNLTYNYTPNLFQPTARETKIITKEIAEQKEQEKHFPSTIISARDIHQYVITYLLLVAALVIGLVWVVRKHSHCLRKKKSHPLAPTEDIELQTFHLRHDRRDDGVQAQVAPPTEASPKRKHQWNQLCL</sequence>
<feature type="transmembrane region" description="Helical" evidence="2">
    <location>
        <begin position="1896"/>
        <end position="1918"/>
    </location>
</feature>
<dbReference type="SUPFAM" id="SSF56672">
    <property type="entry name" value="DNA/RNA polymerases"/>
    <property type="match status" value="1"/>
</dbReference>
<dbReference type="GO" id="GO:0071897">
    <property type="term" value="P:DNA biosynthetic process"/>
    <property type="evidence" value="ECO:0007669"/>
    <property type="project" value="UniProtKB-ARBA"/>
</dbReference>
<dbReference type="PANTHER" id="PTHR47331">
    <property type="entry name" value="PHD-TYPE DOMAIN-CONTAINING PROTEIN"/>
    <property type="match status" value="1"/>
</dbReference>
<evidence type="ECO:0000256" key="2">
    <source>
        <dbReference type="SAM" id="Phobius"/>
    </source>
</evidence>
<dbReference type="Pfam" id="PF03564">
    <property type="entry name" value="DUF1759"/>
    <property type="match status" value="1"/>
</dbReference>
<keyword evidence="5" id="KW-1185">Reference proteome</keyword>
<accession>A0A8R2M8V0</accession>
<dbReference type="PROSITE" id="PS50994">
    <property type="entry name" value="INTEGRASE"/>
    <property type="match status" value="1"/>
</dbReference>
<dbReference type="CDD" id="cd01644">
    <property type="entry name" value="RT_pepA17"/>
    <property type="match status" value="1"/>
</dbReference>
<protein>
    <recommendedName>
        <fullName evidence="3">Integrase catalytic domain-containing protein</fullName>
    </recommendedName>
</protein>
<keyword evidence="2" id="KW-1133">Transmembrane helix</keyword>
<dbReference type="RefSeq" id="XP_037876472.1">
    <property type="nucleotide sequence ID" value="XM_038020544.1"/>
</dbReference>
<evidence type="ECO:0000313" key="5">
    <source>
        <dbReference type="Proteomes" id="UP000005204"/>
    </source>
</evidence>
<dbReference type="PANTHER" id="PTHR47331:SF1">
    <property type="entry name" value="GAG-LIKE PROTEIN"/>
    <property type="match status" value="1"/>
</dbReference>
<dbReference type="Proteomes" id="UP000005204">
    <property type="component" value="Unassembled WGS sequence"/>
</dbReference>
<dbReference type="InterPro" id="IPR012337">
    <property type="entry name" value="RNaseH-like_sf"/>
</dbReference>
<dbReference type="Pfam" id="PF17921">
    <property type="entry name" value="Integrase_H2C2"/>
    <property type="match status" value="1"/>
</dbReference>
<evidence type="ECO:0000256" key="1">
    <source>
        <dbReference type="SAM" id="MobiDB-lite"/>
    </source>
</evidence>
<reference evidence="5" key="1">
    <citation type="journal article" date="2008" name="Insect Biochem. Mol. Biol.">
        <title>The genome of a lepidopteran model insect, the silkworm Bombyx mori.</title>
        <authorList>
            <consortium name="International Silkworm Genome Consortium"/>
        </authorList>
    </citation>
    <scope>NUCLEOTIDE SEQUENCE [LARGE SCALE GENOMIC DNA]</scope>
    <source>
        <strain evidence="5">p50T</strain>
    </source>
</reference>
<dbReference type="KEGG" id="bmor:119630621"/>
<evidence type="ECO:0000259" key="3">
    <source>
        <dbReference type="PROSITE" id="PS50994"/>
    </source>
</evidence>
<keyword evidence="2" id="KW-0812">Transmembrane</keyword>
<dbReference type="Pfam" id="PF18701">
    <property type="entry name" value="DUF5641"/>
    <property type="match status" value="1"/>
</dbReference>
<dbReference type="InterPro" id="IPR008042">
    <property type="entry name" value="Retrotrans_Pao"/>
</dbReference>
<name>A0A8R2M8V0_BOMMO</name>
<dbReference type="EnsemblMetazoa" id="XM_038020544.1">
    <property type="protein sequence ID" value="XP_037876472.1"/>
    <property type="gene ID" value="LOC119630621"/>
</dbReference>
<dbReference type="InterPro" id="IPR036397">
    <property type="entry name" value="RNaseH_sf"/>
</dbReference>
<feature type="domain" description="Integrase catalytic" evidence="3">
    <location>
        <begin position="1506"/>
        <end position="1700"/>
    </location>
</feature>
<dbReference type="GO" id="GO:0003676">
    <property type="term" value="F:nucleic acid binding"/>
    <property type="evidence" value="ECO:0007669"/>
    <property type="project" value="InterPro"/>
</dbReference>
<dbReference type="InterPro" id="IPR041588">
    <property type="entry name" value="Integrase_H2C2"/>
</dbReference>
<feature type="region of interest" description="Disordered" evidence="1">
    <location>
        <begin position="1953"/>
        <end position="1978"/>
    </location>
</feature>
<dbReference type="Gene3D" id="3.30.420.10">
    <property type="entry name" value="Ribonuclease H-like superfamily/Ribonuclease H"/>
    <property type="match status" value="1"/>
</dbReference>
<dbReference type="InterPro" id="IPR040676">
    <property type="entry name" value="DUF5641"/>
</dbReference>
<keyword evidence="2" id="KW-0472">Membrane</keyword>
<dbReference type="SUPFAM" id="SSF53098">
    <property type="entry name" value="Ribonuclease H-like"/>
    <property type="match status" value="1"/>
</dbReference>
<dbReference type="GO" id="GO:0015074">
    <property type="term" value="P:DNA integration"/>
    <property type="evidence" value="ECO:0007669"/>
    <property type="project" value="InterPro"/>
</dbReference>
<evidence type="ECO:0000313" key="4">
    <source>
        <dbReference type="EnsemblMetazoa" id="XP_037876472.1"/>
    </source>
</evidence>
<organism evidence="4 5">
    <name type="scientific">Bombyx mori</name>
    <name type="common">Silk moth</name>
    <dbReference type="NCBI Taxonomy" id="7091"/>
    <lineage>
        <taxon>Eukaryota</taxon>
        <taxon>Metazoa</taxon>
        <taxon>Ecdysozoa</taxon>
        <taxon>Arthropoda</taxon>
        <taxon>Hexapoda</taxon>
        <taxon>Insecta</taxon>
        <taxon>Pterygota</taxon>
        <taxon>Neoptera</taxon>
        <taxon>Endopterygota</taxon>
        <taxon>Lepidoptera</taxon>
        <taxon>Glossata</taxon>
        <taxon>Ditrysia</taxon>
        <taxon>Bombycoidea</taxon>
        <taxon>Bombycidae</taxon>
        <taxon>Bombycinae</taxon>
        <taxon>Bombyx</taxon>
    </lineage>
</organism>
<dbReference type="InterPro" id="IPR001584">
    <property type="entry name" value="Integrase_cat-core"/>
</dbReference>
<dbReference type="InterPro" id="IPR005312">
    <property type="entry name" value="DUF1759"/>
</dbReference>
<dbReference type="InterPro" id="IPR043502">
    <property type="entry name" value="DNA/RNA_pol_sf"/>
</dbReference>